<keyword evidence="1" id="KW-0472">Membrane</keyword>
<feature type="transmembrane region" description="Helical" evidence="1">
    <location>
        <begin position="46"/>
        <end position="68"/>
    </location>
</feature>
<gene>
    <name evidence="2" type="ORF">EHLA_2012</name>
</gene>
<proteinExistence type="predicted"/>
<dbReference type="Proteomes" id="UP000217549">
    <property type="component" value="Chromosome I"/>
</dbReference>
<dbReference type="KEGG" id="ehl:EHLA_2012"/>
<dbReference type="AlphaFoldDB" id="A0A285PXD7"/>
<protein>
    <submittedName>
        <fullName evidence="2">Uncharacterized protein</fullName>
    </submittedName>
</protein>
<sequence length="73" mass="8011">MKKTIFVLGIIFILISVIAFLIGGLFCYVSNHMLDGPAGLYAHQRAIMMTAIICGIILLVVGVVFLILSKKMR</sequence>
<evidence type="ECO:0000313" key="2">
    <source>
        <dbReference type="EMBL" id="SOB72645.1"/>
    </source>
</evidence>
<evidence type="ECO:0000313" key="3">
    <source>
        <dbReference type="Proteomes" id="UP000217549"/>
    </source>
</evidence>
<feature type="transmembrane region" description="Helical" evidence="1">
    <location>
        <begin position="5"/>
        <end position="26"/>
    </location>
</feature>
<organism evidence="2 3">
    <name type="scientific">Anaerobutyricum hallii</name>
    <dbReference type="NCBI Taxonomy" id="39488"/>
    <lineage>
        <taxon>Bacteria</taxon>
        <taxon>Bacillati</taxon>
        <taxon>Bacillota</taxon>
        <taxon>Clostridia</taxon>
        <taxon>Lachnospirales</taxon>
        <taxon>Lachnospiraceae</taxon>
        <taxon>Anaerobutyricum</taxon>
    </lineage>
</organism>
<accession>A0A285PXD7</accession>
<keyword evidence="1" id="KW-0812">Transmembrane</keyword>
<dbReference type="RefSeq" id="WP_096240598.1">
    <property type="nucleotide sequence ID" value="NZ_LT907978.1"/>
</dbReference>
<evidence type="ECO:0000256" key="1">
    <source>
        <dbReference type="SAM" id="Phobius"/>
    </source>
</evidence>
<name>A0A285PXD7_9FIRM</name>
<keyword evidence="1" id="KW-1133">Transmembrane helix</keyword>
<dbReference type="EMBL" id="LT907978">
    <property type="protein sequence ID" value="SOB72645.1"/>
    <property type="molecule type" value="Genomic_DNA"/>
</dbReference>
<keyword evidence="3" id="KW-1185">Reference proteome</keyword>
<reference evidence="3" key="1">
    <citation type="submission" date="2017-09" db="EMBL/GenBank/DDBJ databases">
        <authorList>
            <person name="Shetty A S."/>
        </authorList>
    </citation>
    <scope>NUCLEOTIDE SEQUENCE [LARGE SCALE GENOMIC DNA]</scope>
</reference>